<evidence type="ECO:0000313" key="3">
    <source>
        <dbReference type="Proteomes" id="UP001359485"/>
    </source>
</evidence>
<proteinExistence type="predicted"/>
<keyword evidence="3" id="KW-1185">Reference proteome</keyword>
<sequence>MNRLGARDASTPSGDQVDGKLPSDGDKIPPPAGSISTYAGIVKGPTHGPMSGTGFREVNVEDSDKLREIAAASESPPKEGFRFDDDNEFPPVTQKTE</sequence>
<organism evidence="2 3">
    <name type="scientific">Polyplax serrata</name>
    <name type="common">Common mouse louse</name>
    <dbReference type="NCBI Taxonomy" id="468196"/>
    <lineage>
        <taxon>Eukaryota</taxon>
        <taxon>Metazoa</taxon>
        <taxon>Ecdysozoa</taxon>
        <taxon>Arthropoda</taxon>
        <taxon>Hexapoda</taxon>
        <taxon>Insecta</taxon>
        <taxon>Pterygota</taxon>
        <taxon>Neoptera</taxon>
        <taxon>Paraneoptera</taxon>
        <taxon>Psocodea</taxon>
        <taxon>Troctomorpha</taxon>
        <taxon>Phthiraptera</taxon>
        <taxon>Anoplura</taxon>
        <taxon>Polyplacidae</taxon>
        <taxon>Polyplax</taxon>
    </lineage>
</organism>
<feature type="region of interest" description="Disordered" evidence="1">
    <location>
        <begin position="1"/>
        <end position="56"/>
    </location>
</feature>
<gene>
    <name evidence="2" type="ORF">RUM44_011006</name>
</gene>
<accession>A0ABR1AQJ4</accession>
<comment type="caution">
    <text evidence="2">The sequence shown here is derived from an EMBL/GenBank/DDBJ whole genome shotgun (WGS) entry which is preliminary data.</text>
</comment>
<feature type="compositionally biased region" description="Basic and acidic residues" evidence="1">
    <location>
        <begin position="17"/>
        <end position="27"/>
    </location>
</feature>
<reference evidence="2 3" key="1">
    <citation type="submission" date="2023-09" db="EMBL/GenBank/DDBJ databases">
        <title>Genomes of two closely related lineages of the louse Polyplax serrata with different host specificities.</title>
        <authorList>
            <person name="Martinu J."/>
            <person name="Tarabai H."/>
            <person name="Stefka J."/>
            <person name="Hypsa V."/>
        </authorList>
    </citation>
    <scope>NUCLEOTIDE SEQUENCE [LARGE SCALE GENOMIC DNA]</scope>
    <source>
        <strain evidence="2">98ZLc_SE</strain>
    </source>
</reference>
<name>A0ABR1AQJ4_POLSC</name>
<evidence type="ECO:0000313" key="2">
    <source>
        <dbReference type="EMBL" id="KAK6624148.1"/>
    </source>
</evidence>
<dbReference type="EMBL" id="JAWJWF010000046">
    <property type="protein sequence ID" value="KAK6624148.1"/>
    <property type="molecule type" value="Genomic_DNA"/>
</dbReference>
<dbReference type="Proteomes" id="UP001359485">
    <property type="component" value="Unassembled WGS sequence"/>
</dbReference>
<protein>
    <submittedName>
        <fullName evidence="2">Uncharacterized protein</fullName>
    </submittedName>
</protein>
<feature type="region of interest" description="Disordered" evidence="1">
    <location>
        <begin position="69"/>
        <end position="97"/>
    </location>
</feature>
<evidence type="ECO:0000256" key="1">
    <source>
        <dbReference type="SAM" id="MobiDB-lite"/>
    </source>
</evidence>